<protein>
    <submittedName>
        <fullName evidence="3">DedA family protein</fullName>
    </submittedName>
</protein>
<evidence type="ECO:0000313" key="4">
    <source>
        <dbReference type="Proteomes" id="UP000627446"/>
    </source>
</evidence>
<dbReference type="RefSeq" id="WP_186914546.1">
    <property type="nucleotide sequence ID" value="NZ_JACOFZ010000001.1"/>
</dbReference>
<feature type="domain" description="VTT" evidence="2">
    <location>
        <begin position="52"/>
        <end position="144"/>
    </location>
</feature>
<dbReference type="InterPro" id="IPR051311">
    <property type="entry name" value="DedA_domain"/>
</dbReference>
<reference evidence="3" key="1">
    <citation type="submission" date="2020-08" db="EMBL/GenBank/DDBJ databases">
        <title>Novel species isolated from subtropical streams in China.</title>
        <authorList>
            <person name="Lu H."/>
        </authorList>
    </citation>
    <scope>NUCLEOTIDE SEQUENCE</scope>
    <source>
        <strain evidence="3">LX22W</strain>
    </source>
</reference>
<dbReference type="Pfam" id="PF09335">
    <property type="entry name" value="VTT_dom"/>
    <property type="match status" value="1"/>
</dbReference>
<dbReference type="AlphaFoldDB" id="A0A923HNE6"/>
<dbReference type="PANTHER" id="PTHR42709">
    <property type="entry name" value="ALKALINE PHOSPHATASE LIKE PROTEIN"/>
    <property type="match status" value="1"/>
</dbReference>
<feature type="transmembrane region" description="Helical" evidence="1">
    <location>
        <begin position="53"/>
        <end position="74"/>
    </location>
</feature>
<comment type="caution">
    <text evidence="3">The sequence shown here is derived from an EMBL/GenBank/DDBJ whole genome shotgun (WGS) entry which is preliminary data.</text>
</comment>
<dbReference type="InterPro" id="IPR032816">
    <property type="entry name" value="VTT_dom"/>
</dbReference>
<proteinExistence type="predicted"/>
<organism evidence="3 4">
    <name type="scientific">Undibacterium nitidum</name>
    <dbReference type="NCBI Taxonomy" id="2762298"/>
    <lineage>
        <taxon>Bacteria</taxon>
        <taxon>Pseudomonadati</taxon>
        <taxon>Pseudomonadota</taxon>
        <taxon>Betaproteobacteria</taxon>
        <taxon>Burkholderiales</taxon>
        <taxon>Oxalobacteraceae</taxon>
        <taxon>Undibacterium</taxon>
    </lineage>
</organism>
<feature type="transmembrane region" description="Helical" evidence="1">
    <location>
        <begin position="129"/>
        <end position="150"/>
    </location>
</feature>
<dbReference type="Proteomes" id="UP000627446">
    <property type="component" value="Unassembled WGS sequence"/>
</dbReference>
<evidence type="ECO:0000259" key="2">
    <source>
        <dbReference type="Pfam" id="PF09335"/>
    </source>
</evidence>
<keyword evidence="1" id="KW-0472">Membrane</keyword>
<keyword evidence="4" id="KW-1185">Reference proteome</keyword>
<keyword evidence="1" id="KW-1133">Transmembrane helix</keyword>
<dbReference type="PANTHER" id="PTHR42709:SF4">
    <property type="entry name" value="INNER MEMBRANE PROTEIN YQAA"/>
    <property type="match status" value="1"/>
</dbReference>
<evidence type="ECO:0000256" key="1">
    <source>
        <dbReference type="SAM" id="Phobius"/>
    </source>
</evidence>
<name>A0A923HNE6_9BURK</name>
<keyword evidence="1" id="KW-0812">Transmembrane</keyword>
<accession>A0A923HNE6</accession>
<evidence type="ECO:0000313" key="3">
    <source>
        <dbReference type="EMBL" id="MBC3881001.1"/>
    </source>
</evidence>
<sequence length="163" mass="17925">MIEAAVAWLLNLLAVSNVGLPAVFLVSLISATLVPLGSEPVVFAMVKANPDMFWITIVVASIGNTLGGVINYGMGYGAEKAFHRERESRWFGWLSKYGAKTMLLAWLPAIGDPLCALAGWLKLPFWQCLAYMAIGKFLRYLCMTSMLLAVPNGFWHRIASWLG</sequence>
<dbReference type="EMBL" id="JACOFZ010000001">
    <property type="protein sequence ID" value="MBC3881001.1"/>
    <property type="molecule type" value="Genomic_DNA"/>
</dbReference>
<feature type="transmembrane region" description="Helical" evidence="1">
    <location>
        <begin position="12"/>
        <end position="33"/>
    </location>
</feature>
<gene>
    <name evidence="3" type="ORF">H8K36_06420</name>
</gene>